<evidence type="ECO:0000259" key="6">
    <source>
        <dbReference type="Pfam" id="PF08281"/>
    </source>
</evidence>
<evidence type="ECO:0000256" key="4">
    <source>
        <dbReference type="ARBA" id="ARBA00023163"/>
    </source>
</evidence>
<dbReference type="InterPro" id="IPR007627">
    <property type="entry name" value="RNA_pol_sigma70_r2"/>
</dbReference>
<dbReference type="GO" id="GO:0003677">
    <property type="term" value="F:DNA binding"/>
    <property type="evidence" value="ECO:0007669"/>
    <property type="project" value="InterPro"/>
</dbReference>
<evidence type="ECO:0000313" key="7">
    <source>
        <dbReference type="EMBL" id="MBT1707929.1"/>
    </source>
</evidence>
<dbReference type="Proteomes" id="UP001319080">
    <property type="component" value="Unassembled WGS sequence"/>
</dbReference>
<comment type="caution">
    <text evidence="7">The sequence shown here is derived from an EMBL/GenBank/DDBJ whole genome shotgun (WGS) entry which is preliminary data.</text>
</comment>
<feature type="domain" description="RNA polymerase sigma factor 70 region 4 type 2" evidence="6">
    <location>
        <begin position="104"/>
        <end position="154"/>
    </location>
</feature>
<dbReference type="NCBIfam" id="TIGR02937">
    <property type="entry name" value="sigma70-ECF"/>
    <property type="match status" value="1"/>
</dbReference>
<dbReference type="CDD" id="cd06171">
    <property type="entry name" value="Sigma70_r4"/>
    <property type="match status" value="1"/>
</dbReference>
<evidence type="ECO:0000256" key="2">
    <source>
        <dbReference type="ARBA" id="ARBA00023015"/>
    </source>
</evidence>
<dbReference type="Pfam" id="PF04542">
    <property type="entry name" value="Sigma70_r2"/>
    <property type="match status" value="1"/>
</dbReference>
<organism evidence="7 8">
    <name type="scientific">Dawidia cretensis</name>
    <dbReference type="NCBI Taxonomy" id="2782350"/>
    <lineage>
        <taxon>Bacteria</taxon>
        <taxon>Pseudomonadati</taxon>
        <taxon>Bacteroidota</taxon>
        <taxon>Cytophagia</taxon>
        <taxon>Cytophagales</taxon>
        <taxon>Chryseotaleaceae</taxon>
        <taxon>Dawidia</taxon>
    </lineage>
</organism>
<sequence length="163" mass="19071">MEKDFIALVNQNRGLLYKVCHVYEREREYQQDLFQEIVLQLWRAYPTFRGEARVTTWMYRIALNTAISYVRQILRRPALQALTSDEALVPAWESLEDESDSVAMLKEAIQRLTNIEKALMMLYLEEKSYREIADILGITTSNVGVKLNRIKSKLEQIIKTLPS</sequence>
<dbReference type="AlphaFoldDB" id="A0AAP2DY55"/>
<dbReference type="SUPFAM" id="SSF88659">
    <property type="entry name" value="Sigma3 and sigma4 domains of RNA polymerase sigma factors"/>
    <property type="match status" value="1"/>
</dbReference>
<keyword evidence="2" id="KW-0805">Transcription regulation</keyword>
<dbReference type="Pfam" id="PF08281">
    <property type="entry name" value="Sigma70_r4_2"/>
    <property type="match status" value="1"/>
</dbReference>
<dbReference type="SUPFAM" id="SSF88946">
    <property type="entry name" value="Sigma2 domain of RNA polymerase sigma factors"/>
    <property type="match status" value="1"/>
</dbReference>
<dbReference type="GO" id="GO:0016987">
    <property type="term" value="F:sigma factor activity"/>
    <property type="evidence" value="ECO:0007669"/>
    <property type="project" value="UniProtKB-KW"/>
</dbReference>
<evidence type="ECO:0000259" key="5">
    <source>
        <dbReference type="Pfam" id="PF04542"/>
    </source>
</evidence>
<keyword evidence="4" id="KW-0804">Transcription</keyword>
<dbReference type="InterPro" id="IPR013249">
    <property type="entry name" value="RNA_pol_sigma70_r4_t2"/>
</dbReference>
<dbReference type="PANTHER" id="PTHR43133:SF45">
    <property type="entry name" value="RNA POLYMERASE ECF-TYPE SIGMA FACTOR"/>
    <property type="match status" value="1"/>
</dbReference>
<dbReference type="InterPro" id="IPR013325">
    <property type="entry name" value="RNA_pol_sigma_r2"/>
</dbReference>
<dbReference type="InterPro" id="IPR014284">
    <property type="entry name" value="RNA_pol_sigma-70_dom"/>
</dbReference>
<dbReference type="Gene3D" id="1.10.1740.10">
    <property type="match status" value="1"/>
</dbReference>
<dbReference type="RefSeq" id="WP_254083520.1">
    <property type="nucleotide sequence ID" value="NZ_JAHESE010000004.1"/>
</dbReference>
<evidence type="ECO:0000256" key="1">
    <source>
        <dbReference type="ARBA" id="ARBA00010641"/>
    </source>
</evidence>
<protein>
    <submittedName>
        <fullName evidence="7">Sigma-70 family RNA polymerase sigma factor</fullName>
    </submittedName>
</protein>
<dbReference type="InterPro" id="IPR036388">
    <property type="entry name" value="WH-like_DNA-bd_sf"/>
</dbReference>
<accession>A0AAP2DY55</accession>
<reference evidence="7 8" key="1">
    <citation type="submission" date="2021-05" db="EMBL/GenBank/DDBJ databases">
        <title>A Polyphasic approach of four new species of the genus Ohtaekwangia: Ohtaekwangia histidinii sp. nov., Ohtaekwangia cretensis sp. nov., Ohtaekwangia indiensis sp. nov., Ohtaekwangia reichenbachii sp. nov. from diverse environment.</title>
        <authorList>
            <person name="Octaviana S."/>
        </authorList>
    </citation>
    <scope>NUCLEOTIDE SEQUENCE [LARGE SCALE GENOMIC DNA]</scope>
    <source>
        <strain evidence="7 8">PWU5</strain>
    </source>
</reference>
<feature type="domain" description="RNA polymerase sigma-70 region 2" evidence="5">
    <location>
        <begin position="8"/>
        <end position="72"/>
    </location>
</feature>
<keyword evidence="8" id="KW-1185">Reference proteome</keyword>
<proteinExistence type="inferred from homology"/>
<keyword evidence="3" id="KW-0731">Sigma factor</keyword>
<name>A0AAP2DY55_9BACT</name>
<dbReference type="GO" id="GO:0006352">
    <property type="term" value="P:DNA-templated transcription initiation"/>
    <property type="evidence" value="ECO:0007669"/>
    <property type="project" value="InterPro"/>
</dbReference>
<evidence type="ECO:0000313" key="8">
    <source>
        <dbReference type="Proteomes" id="UP001319080"/>
    </source>
</evidence>
<gene>
    <name evidence="7" type="ORF">KK062_06840</name>
</gene>
<dbReference type="EMBL" id="JAHESE010000004">
    <property type="protein sequence ID" value="MBT1707929.1"/>
    <property type="molecule type" value="Genomic_DNA"/>
</dbReference>
<dbReference type="PANTHER" id="PTHR43133">
    <property type="entry name" value="RNA POLYMERASE ECF-TYPE SIGMA FACTO"/>
    <property type="match status" value="1"/>
</dbReference>
<dbReference type="InterPro" id="IPR039425">
    <property type="entry name" value="RNA_pol_sigma-70-like"/>
</dbReference>
<dbReference type="InterPro" id="IPR013324">
    <property type="entry name" value="RNA_pol_sigma_r3/r4-like"/>
</dbReference>
<dbReference type="Gene3D" id="1.10.10.10">
    <property type="entry name" value="Winged helix-like DNA-binding domain superfamily/Winged helix DNA-binding domain"/>
    <property type="match status" value="1"/>
</dbReference>
<evidence type="ECO:0000256" key="3">
    <source>
        <dbReference type="ARBA" id="ARBA00023082"/>
    </source>
</evidence>
<comment type="similarity">
    <text evidence="1">Belongs to the sigma-70 factor family. ECF subfamily.</text>
</comment>